<accession>A0ABT2X6Y4</accession>
<keyword evidence="1" id="KW-0812">Transmembrane</keyword>
<dbReference type="Proteomes" id="UP001209535">
    <property type="component" value="Unassembled WGS sequence"/>
</dbReference>
<evidence type="ECO:0000313" key="2">
    <source>
        <dbReference type="EMBL" id="MCU9849084.1"/>
    </source>
</evidence>
<feature type="transmembrane region" description="Helical" evidence="1">
    <location>
        <begin position="72"/>
        <end position="92"/>
    </location>
</feature>
<sequence>MGAFVELVPWIVGVLGVTNAFSYLLFAIDKKRARTGDWRISEQTLLLAAFFGGGGAKLAQHRLRHKTKKEPFRTWLNIVVVLQILVGTVLFFPPARIATSETLSNLLIRITASETFSSLLIRDGQAHESGRVMPRRFGPGSD</sequence>
<proteinExistence type="predicted"/>
<dbReference type="RefSeq" id="WP_263337287.1">
    <property type="nucleotide sequence ID" value="NZ_JAOVQO010000012.1"/>
</dbReference>
<feature type="transmembrane region" description="Helical" evidence="1">
    <location>
        <begin position="7"/>
        <end position="28"/>
    </location>
</feature>
<evidence type="ECO:0000313" key="3">
    <source>
        <dbReference type="Proteomes" id="UP001209535"/>
    </source>
</evidence>
<name>A0ABT2X6Y4_9RHOB</name>
<keyword evidence="1" id="KW-0472">Membrane</keyword>
<keyword evidence="3" id="KW-1185">Reference proteome</keyword>
<dbReference type="Pfam" id="PF06961">
    <property type="entry name" value="DUF1294"/>
    <property type="match status" value="1"/>
</dbReference>
<keyword evidence="1" id="KW-1133">Transmembrane helix</keyword>
<reference evidence="2 3" key="1">
    <citation type="submission" date="2022-10" db="EMBL/GenBank/DDBJ databases">
        <title>Defluviimonas sp. nov., isolated from ocean surface sediments.</title>
        <authorList>
            <person name="He W."/>
            <person name="Wang L."/>
            <person name="Zhang D.-F."/>
        </authorList>
    </citation>
    <scope>NUCLEOTIDE SEQUENCE [LARGE SCALE GENOMIC DNA]</scope>
    <source>
        <strain evidence="2 3">WL0024</strain>
    </source>
</reference>
<comment type="caution">
    <text evidence="2">The sequence shown here is derived from an EMBL/GenBank/DDBJ whole genome shotgun (WGS) entry which is preliminary data.</text>
</comment>
<organism evidence="2 3">
    <name type="scientific">Albidovulum salinarum</name>
    <dbReference type="NCBI Taxonomy" id="2984153"/>
    <lineage>
        <taxon>Bacteria</taxon>
        <taxon>Pseudomonadati</taxon>
        <taxon>Pseudomonadota</taxon>
        <taxon>Alphaproteobacteria</taxon>
        <taxon>Rhodobacterales</taxon>
        <taxon>Paracoccaceae</taxon>
        <taxon>Albidovulum</taxon>
    </lineage>
</organism>
<evidence type="ECO:0000256" key="1">
    <source>
        <dbReference type="SAM" id="Phobius"/>
    </source>
</evidence>
<dbReference type="InterPro" id="IPR010718">
    <property type="entry name" value="DUF1294"/>
</dbReference>
<gene>
    <name evidence="2" type="ORF">OEZ60_13835</name>
</gene>
<dbReference type="EMBL" id="JAOVQO010000012">
    <property type="protein sequence ID" value="MCU9849084.1"/>
    <property type="molecule type" value="Genomic_DNA"/>
</dbReference>
<protein>
    <submittedName>
        <fullName evidence="2">DUF1294 domain-containing protein</fullName>
    </submittedName>
</protein>